<comment type="caution">
    <text evidence="1">The sequence shown here is derived from an EMBL/GenBank/DDBJ whole genome shotgun (WGS) entry which is preliminary data.</text>
</comment>
<proteinExistence type="predicted"/>
<dbReference type="GO" id="GO:0006508">
    <property type="term" value="P:proteolysis"/>
    <property type="evidence" value="ECO:0007669"/>
    <property type="project" value="InterPro"/>
</dbReference>
<reference evidence="1" key="1">
    <citation type="submission" date="2014-12" db="EMBL/GenBank/DDBJ databases">
        <title>The draft genome of the Tatumella morbirosei type strain, LMG23360T isolated from pineapple rot.</title>
        <authorList>
            <person name="Smits T.H."/>
            <person name="Palmer M."/>
            <person name="Venter S.N."/>
            <person name="Duffy B."/>
            <person name="Steenkamp E.T."/>
            <person name="Chan W.Y."/>
            <person name="Coutinho T.A."/>
            <person name="Coetzee M.P."/>
            <person name="De Maayer P."/>
        </authorList>
    </citation>
    <scope>NUCLEOTIDE SEQUENCE [LARGE SCALE GENOMIC DNA]</scope>
    <source>
        <strain evidence="1">LMG 23360</strain>
    </source>
</reference>
<sequence length="337" mass="37510">MYIDGHNDLLMQLWLKHPDQPEAFFFGHNEEGHLDFPRIKRGRLGVALFAIFVPPESYVAQHFPHRLPALQDKVQVMWQQLAILERLERFSAGRAKICRTAVELQQCLHQDVLGMVAHIEGADALDTDGELLQAFHQAGVRSCGPFWNTPNAFGEGITGSFPGSPDSGPGLSPEGIRFIRQLQSLKMLTDVSHMNQRAFYDTARYSQQPLVATHSNAHALCPQPRNLTDEQLKVIAGSGGLVGVNFGNAFLRSDGRRDENTPLTEITRHLCYLIDTAGEDHVGLGSDFDGTAVPATLKDVTGIPLIEQSLYDEGVSERVIRKVCHGNWLRILNHFMQ</sequence>
<dbReference type="Gene3D" id="3.20.20.140">
    <property type="entry name" value="Metal-dependent hydrolases"/>
    <property type="match status" value="1"/>
</dbReference>
<dbReference type="GO" id="GO:0070573">
    <property type="term" value="F:metallodipeptidase activity"/>
    <property type="evidence" value="ECO:0007669"/>
    <property type="project" value="InterPro"/>
</dbReference>
<name>A0A095T7P0_9GAMM</name>
<gene>
    <name evidence="1" type="ORF">HA49_11880</name>
</gene>
<dbReference type="OrthoDB" id="9804920at2"/>
<dbReference type="eggNOG" id="COG2355">
    <property type="taxonomic scope" value="Bacteria"/>
</dbReference>
<dbReference type="Proteomes" id="UP000029577">
    <property type="component" value="Unassembled WGS sequence"/>
</dbReference>
<dbReference type="PANTHER" id="PTHR10443:SF12">
    <property type="entry name" value="DIPEPTIDASE"/>
    <property type="match status" value="1"/>
</dbReference>
<dbReference type="STRING" id="642227.HA49_11880"/>
<accession>A0A095T7P0</accession>
<evidence type="ECO:0000313" key="2">
    <source>
        <dbReference type="Proteomes" id="UP000029577"/>
    </source>
</evidence>
<keyword evidence="2" id="KW-1185">Reference proteome</keyword>
<protein>
    <submittedName>
        <fullName evidence="1">Peptidase</fullName>
    </submittedName>
</protein>
<dbReference type="SUPFAM" id="SSF51556">
    <property type="entry name" value="Metallo-dependent hydrolases"/>
    <property type="match status" value="1"/>
</dbReference>
<dbReference type="PROSITE" id="PS51365">
    <property type="entry name" value="RENAL_DIPEPTIDASE_2"/>
    <property type="match status" value="1"/>
</dbReference>
<organism evidence="1 2">
    <name type="scientific">Tatumella morbirosei</name>
    <dbReference type="NCBI Taxonomy" id="642227"/>
    <lineage>
        <taxon>Bacteria</taxon>
        <taxon>Pseudomonadati</taxon>
        <taxon>Pseudomonadota</taxon>
        <taxon>Gammaproteobacteria</taxon>
        <taxon>Enterobacterales</taxon>
        <taxon>Erwiniaceae</taxon>
        <taxon>Tatumella</taxon>
    </lineage>
</organism>
<dbReference type="RefSeq" id="WP_038020578.1">
    <property type="nucleotide sequence ID" value="NZ_JPKR02000003.1"/>
</dbReference>
<dbReference type="EMBL" id="JPKR02000003">
    <property type="protein sequence ID" value="KGD72911.1"/>
    <property type="molecule type" value="Genomic_DNA"/>
</dbReference>
<dbReference type="PANTHER" id="PTHR10443">
    <property type="entry name" value="MICROSOMAL DIPEPTIDASE"/>
    <property type="match status" value="1"/>
</dbReference>
<dbReference type="InterPro" id="IPR032466">
    <property type="entry name" value="Metal_Hydrolase"/>
</dbReference>
<dbReference type="InterPro" id="IPR008257">
    <property type="entry name" value="Pept_M19"/>
</dbReference>
<evidence type="ECO:0000313" key="1">
    <source>
        <dbReference type="EMBL" id="KGD72911.1"/>
    </source>
</evidence>
<dbReference type="AlphaFoldDB" id="A0A095T7P0"/>
<dbReference type="CDD" id="cd01301">
    <property type="entry name" value="rDP_like"/>
    <property type="match status" value="1"/>
</dbReference>
<dbReference type="Pfam" id="PF01244">
    <property type="entry name" value="Peptidase_M19"/>
    <property type="match status" value="1"/>
</dbReference>